<gene>
    <name evidence="1" type="ORF">MOTE_10090</name>
</gene>
<proteinExistence type="predicted"/>
<dbReference type="EMBL" id="MDDC01000007">
    <property type="protein sequence ID" value="OIQ59753.1"/>
    <property type="molecule type" value="Genomic_DNA"/>
</dbReference>
<dbReference type="InterPro" id="IPR027417">
    <property type="entry name" value="P-loop_NTPase"/>
</dbReference>
<accession>A0A1J5NKV1</accession>
<dbReference type="Proteomes" id="UP000182811">
    <property type="component" value="Unassembled WGS sequence"/>
</dbReference>
<dbReference type="AlphaFoldDB" id="A0A1J5NKV1"/>
<protein>
    <recommendedName>
        <fullName evidence="3">CobQ/CobB/MinD/ParA nucleotide binding domain-containing protein</fullName>
    </recommendedName>
</protein>
<sequence length="272" mass="28192">MDVSMWASLSAAAEEPPSIPLAPQDLVGKGKIIGFFSVASGAGATTLACLTALAAAEEGMDVALADLAPRGRARTYLGLTSDVCPASVLDVAAISAPEEIGKAGVLHPRKIFVVPGVARALDAPQVTAALAVKVLALLKNSFNTVVAVLGPVHANGWAAALVCDALWAVARPARLDLDFFTDDSDLLGRLGCSGRVRVVLNQSTLPGGLKEEEAARAIGATVVLPYIPSIQAGGNKRYLELPRKLRRTFLNFLNVPERPPDDGAGRRVGAAS</sequence>
<dbReference type="SUPFAM" id="SSF52540">
    <property type="entry name" value="P-loop containing nucleoside triphosphate hydrolases"/>
    <property type="match status" value="1"/>
</dbReference>
<evidence type="ECO:0000313" key="2">
    <source>
        <dbReference type="Proteomes" id="UP000182811"/>
    </source>
</evidence>
<reference evidence="1 2" key="1">
    <citation type="submission" date="2016-08" db="EMBL/GenBank/DDBJ databases">
        <title>Genome-based comparison of Moorella thermoacetic strains.</title>
        <authorList>
            <person name="Poehlein A."/>
            <person name="Bengelsdorf F.R."/>
            <person name="Esser C."/>
            <person name="Duerre P."/>
            <person name="Daniel R."/>
        </authorList>
    </citation>
    <scope>NUCLEOTIDE SEQUENCE [LARGE SCALE GENOMIC DNA]</scope>
    <source>
        <strain evidence="1 2">DSM 21394</strain>
    </source>
</reference>
<name>A0A1J5NKV1_NEOTH</name>
<evidence type="ECO:0008006" key="3">
    <source>
        <dbReference type="Google" id="ProtNLM"/>
    </source>
</evidence>
<organism evidence="1 2">
    <name type="scientific">Neomoorella thermoacetica</name>
    <name type="common">Clostridium thermoaceticum</name>
    <dbReference type="NCBI Taxonomy" id="1525"/>
    <lineage>
        <taxon>Bacteria</taxon>
        <taxon>Bacillati</taxon>
        <taxon>Bacillota</taxon>
        <taxon>Clostridia</taxon>
        <taxon>Neomoorellales</taxon>
        <taxon>Neomoorellaceae</taxon>
        <taxon>Neomoorella</taxon>
    </lineage>
</organism>
<evidence type="ECO:0000313" key="1">
    <source>
        <dbReference type="EMBL" id="OIQ59753.1"/>
    </source>
</evidence>
<comment type="caution">
    <text evidence="1">The sequence shown here is derived from an EMBL/GenBank/DDBJ whole genome shotgun (WGS) entry which is preliminary data.</text>
</comment>
<dbReference type="Gene3D" id="3.40.50.300">
    <property type="entry name" value="P-loop containing nucleotide triphosphate hydrolases"/>
    <property type="match status" value="1"/>
</dbReference>